<dbReference type="EMBL" id="CAMGYJ010000008">
    <property type="protein sequence ID" value="CAI0461604.1"/>
    <property type="molecule type" value="Genomic_DNA"/>
</dbReference>
<name>A0AAV0NSL8_9ROSI</name>
<evidence type="ECO:0000313" key="1">
    <source>
        <dbReference type="EMBL" id="CAI0461604.1"/>
    </source>
</evidence>
<keyword evidence="2" id="KW-1185">Reference proteome</keyword>
<reference evidence="1" key="1">
    <citation type="submission" date="2022-08" db="EMBL/GenBank/DDBJ databases">
        <authorList>
            <person name="Gutierrez-Valencia J."/>
        </authorList>
    </citation>
    <scope>NUCLEOTIDE SEQUENCE</scope>
</reference>
<dbReference type="InterPro" id="IPR027417">
    <property type="entry name" value="P-loop_NTPase"/>
</dbReference>
<feature type="non-terminal residue" evidence="1">
    <location>
        <position position="1"/>
    </location>
</feature>
<sequence>WILRLPLLRPPPISGFLPIPSPILIPRSCFKFHFNEVTNPFGSGGQQQRHFYLAVDRLQFKMQEMLVDLLGVAGRRSGIPMAVCCSSRDELDAVCSAVSNLPDISLASLYSDLAESERTLVLETFRQATIKWAESAMTSVQFGDDGENQNNENKSQMIVVTDACLPGVLSGESSIAARILINYELPTKKEMYMRRVSTCLAADGIVINVVAGGEVVTLKNVEESCGLLIAEMPINIAHEATSAANAEKEDSPTDVVEPFSQLAEMGMLPPDEELVEAACKSAERSPDVIITHERNMTDEETDRLYSYTPEEWLATLKTPEFERSKKNPYASSSLYYLSKDVSTKLDPVARRMVEFVFSNPEGKGLVVHTPSVKLARLHLLTLKRLEWVNLQVVEAYGNFLNDKALAGDKNRVIFPFTFGMKTGEFN</sequence>
<accession>A0AAV0NSL8</accession>
<comment type="caution">
    <text evidence="1">The sequence shown here is derived from an EMBL/GenBank/DDBJ whole genome shotgun (WGS) entry which is preliminary data.</text>
</comment>
<dbReference type="Proteomes" id="UP001154282">
    <property type="component" value="Unassembled WGS sequence"/>
</dbReference>
<dbReference type="AlphaFoldDB" id="A0AAV0NSL8"/>
<evidence type="ECO:0000313" key="2">
    <source>
        <dbReference type="Proteomes" id="UP001154282"/>
    </source>
</evidence>
<protein>
    <submittedName>
        <fullName evidence="1">Uncharacterized protein</fullName>
    </submittedName>
</protein>
<dbReference type="Gene3D" id="3.40.50.300">
    <property type="entry name" value="P-loop containing nucleotide triphosphate hydrolases"/>
    <property type="match status" value="1"/>
</dbReference>
<organism evidence="1 2">
    <name type="scientific">Linum tenue</name>
    <dbReference type="NCBI Taxonomy" id="586396"/>
    <lineage>
        <taxon>Eukaryota</taxon>
        <taxon>Viridiplantae</taxon>
        <taxon>Streptophyta</taxon>
        <taxon>Embryophyta</taxon>
        <taxon>Tracheophyta</taxon>
        <taxon>Spermatophyta</taxon>
        <taxon>Magnoliopsida</taxon>
        <taxon>eudicotyledons</taxon>
        <taxon>Gunneridae</taxon>
        <taxon>Pentapetalae</taxon>
        <taxon>rosids</taxon>
        <taxon>fabids</taxon>
        <taxon>Malpighiales</taxon>
        <taxon>Linaceae</taxon>
        <taxon>Linum</taxon>
    </lineage>
</organism>
<gene>
    <name evidence="1" type="ORF">LITE_LOCUS35010</name>
</gene>
<proteinExistence type="predicted"/>